<organism evidence="1 2">
    <name type="scientific">Tropicimonas isoalkanivorans</name>
    <dbReference type="NCBI Taxonomy" id="441112"/>
    <lineage>
        <taxon>Bacteria</taxon>
        <taxon>Pseudomonadati</taxon>
        <taxon>Pseudomonadota</taxon>
        <taxon>Alphaproteobacteria</taxon>
        <taxon>Rhodobacterales</taxon>
        <taxon>Roseobacteraceae</taxon>
        <taxon>Tropicimonas</taxon>
    </lineage>
</organism>
<protein>
    <submittedName>
        <fullName evidence="1">Uncharacterized protein</fullName>
    </submittedName>
</protein>
<dbReference type="Proteomes" id="UP000198728">
    <property type="component" value="Unassembled WGS sequence"/>
</dbReference>
<dbReference type="EMBL" id="FOLG01000003">
    <property type="protein sequence ID" value="SFC21151.1"/>
    <property type="molecule type" value="Genomic_DNA"/>
</dbReference>
<accession>A0A1I1HBD5</accession>
<reference evidence="1 2" key="1">
    <citation type="submission" date="2016-10" db="EMBL/GenBank/DDBJ databases">
        <authorList>
            <person name="de Groot N.N."/>
        </authorList>
    </citation>
    <scope>NUCLEOTIDE SEQUENCE [LARGE SCALE GENOMIC DNA]</scope>
    <source>
        <strain evidence="1 2">DSM 19548</strain>
    </source>
</reference>
<dbReference type="AlphaFoldDB" id="A0A1I1HBD5"/>
<proteinExistence type="predicted"/>
<evidence type="ECO:0000313" key="1">
    <source>
        <dbReference type="EMBL" id="SFC21151.1"/>
    </source>
</evidence>
<sequence length="47" mass="5320">MLLAIPCLRPCFLDPTDSGPLGNDVIDRDALERISKLTYPPRCLEYQ</sequence>
<name>A0A1I1HBD5_9RHOB</name>
<keyword evidence="2" id="KW-1185">Reference proteome</keyword>
<gene>
    <name evidence="1" type="ORF">SAMN04488094_10389</name>
</gene>
<evidence type="ECO:0000313" key="2">
    <source>
        <dbReference type="Proteomes" id="UP000198728"/>
    </source>
</evidence>